<dbReference type="PANTHER" id="PTHR12526:SF630">
    <property type="entry name" value="GLYCOSYLTRANSFERASE"/>
    <property type="match status" value="1"/>
</dbReference>
<reference evidence="3 4" key="1">
    <citation type="submission" date="2018-02" db="EMBL/GenBank/DDBJ databases">
        <title>Genome sequences of Apibacter spp., gut symbionts of Asian honey bees.</title>
        <authorList>
            <person name="Kwong W.K."/>
            <person name="Steele M.I."/>
            <person name="Moran N.A."/>
        </authorList>
    </citation>
    <scope>NUCLEOTIDE SEQUENCE [LARGE SCALE GENOMIC DNA]</scope>
    <source>
        <strain evidence="4">wkB301</strain>
    </source>
</reference>
<dbReference type="OrthoDB" id="1522162at2"/>
<evidence type="ECO:0000259" key="2">
    <source>
        <dbReference type="Pfam" id="PF13439"/>
    </source>
</evidence>
<evidence type="ECO:0000313" key="3">
    <source>
        <dbReference type="EMBL" id="PQL91640.1"/>
    </source>
</evidence>
<feature type="domain" description="Glycosyl transferase family 1" evidence="1">
    <location>
        <begin position="182"/>
        <end position="339"/>
    </location>
</feature>
<dbReference type="EMBL" id="PSZM01000040">
    <property type="protein sequence ID" value="PQL91640.1"/>
    <property type="molecule type" value="Genomic_DNA"/>
</dbReference>
<dbReference type="InterPro" id="IPR028098">
    <property type="entry name" value="Glyco_trans_4-like_N"/>
</dbReference>
<organism evidence="3 4">
    <name type="scientific">Apibacter adventoris</name>
    <dbReference type="NCBI Taxonomy" id="1679466"/>
    <lineage>
        <taxon>Bacteria</taxon>
        <taxon>Pseudomonadati</taxon>
        <taxon>Bacteroidota</taxon>
        <taxon>Flavobacteriia</taxon>
        <taxon>Flavobacteriales</taxon>
        <taxon>Weeksellaceae</taxon>
        <taxon>Apibacter</taxon>
    </lineage>
</organism>
<protein>
    <submittedName>
        <fullName evidence="3">Uncharacterized protein</fullName>
    </submittedName>
</protein>
<dbReference type="InterPro" id="IPR001296">
    <property type="entry name" value="Glyco_trans_1"/>
</dbReference>
<keyword evidence="4" id="KW-1185">Reference proteome</keyword>
<dbReference type="RefSeq" id="WP_105194063.1">
    <property type="nucleotide sequence ID" value="NZ_PSZM01000040.1"/>
</dbReference>
<comment type="caution">
    <text evidence="3">The sequence shown here is derived from an EMBL/GenBank/DDBJ whole genome shotgun (WGS) entry which is preliminary data.</text>
</comment>
<gene>
    <name evidence="3" type="ORF">C4S77_07505</name>
</gene>
<evidence type="ECO:0000313" key="4">
    <source>
        <dbReference type="Proteomes" id="UP000238042"/>
    </source>
</evidence>
<dbReference type="AlphaFoldDB" id="A0A2S8AAN0"/>
<dbReference type="CDD" id="cd03801">
    <property type="entry name" value="GT4_PimA-like"/>
    <property type="match status" value="1"/>
</dbReference>
<dbReference type="Proteomes" id="UP000238042">
    <property type="component" value="Unassembled WGS sequence"/>
</dbReference>
<dbReference type="SUPFAM" id="SSF53756">
    <property type="entry name" value="UDP-Glycosyltransferase/glycogen phosphorylase"/>
    <property type="match status" value="1"/>
</dbReference>
<name>A0A2S8AAN0_9FLAO</name>
<sequence length="365" mass="42123">MKKILHITSIKELRGGDIQMLNVIKQFKNQKKFENIVLVRKNAVIISDLIKEKIPYYEVPRANNFDLRFVYKIIKLVKKLSIDIIHVHDSTALTFTLASSYFLPKRVMIIYSRKSNNIIKNKKLNHWKYNHKRISKIICVTKIIEKVMGNSIEDQSKLITIYDGISLTEQSAALPLESIYKKSNENEILIGTFASLTKAKDLFTFIDTAKKILIYYSNTHFLIFGDGELKDDLKKYSKEIGIENHIHFLGFVNHASQYLNYLNIYLITSIREGIPLSLFEAFYKKVPVVSTNVSSIPEIIVDGETGMLCEVKDSNSLASKTIQLLNNPELCKKITTNANNLIKEKFTLDIVYKNYYAFYKNLIKN</sequence>
<proteinExistence type="predicted"/>
<evidence type="ECO:0000259" key="1">
    <source>
        <dbReference type="Pfam" id="PF00534"/>
    </source>
</evidence>
<feature type="domain" description="Glycosyltransferase subfamily 4-like N-terminal" evidence="2">
    <location>
        <begin position="50"/>
        <end position="167"/>
    </location>
</feature>
<dbReference type="Pfam" id="PF13439">
    <property type="entry name" value="Glyco_transf_4"/>
    <property type="match status" value="1"/>
</dbReference>
<dbReference type="PANTHER" id="PTHR12526">
    <property type="entry name" value="GLYCOSYLTRANSFERASE"/>
    <property type="match status" value="1"/>
</dbReference>
<dbReference type="Pfam" id="PF00534">
    <property type="entry name" value="Glycos_transf_1"/>
    <property type="match status" value="1"/>
</dbReference>
<dbReference type="Gene3D" id="3.40.50.2000">
    <property type="entry name" value="Glycogen Phosphorylase B"/>
    <property type="match status" value="2"/>
</dbReference>
<accession>A0A2S8AAN0</accession>
<dbReference type="GO" id="GO:0016757">
    <property type="term" value="F:glycosyltransferase activity"/>
    <property type="evidence" value="ECO:0007669"/>
    <property type="project" value="InterPro"/>
</dbReference>